<keyword evidence="2" id="KW-1185">Reference proteome</keyword>
<gene>
    <name evidence="1" type="ORF">CYY_007129</name>
</gene>
<evidence type="ECO:0000313" key="2">
    <source>
        <dbReference type="Proteomes" id="UP000695562"/>
    </source>
</evidence>
<dbReference type="Proteomes" id="UP000695562">
    <property type="component" value="Unassembled WGS sequence"/>
</dbReference>
<dbReference type="InterPro" id="IPR011051">
    <property type="entry name" value="RmlC_Cupin_sf"/>
</dbReference>
<dbReference type="AlphaFoldDB" id="A0A8J4PQW7"/>
<dbReference type="EMBL" id="AJWJ01000363">
    <property type="protein sequence ID" value="KAF2071557.1"/>
    <property type="molecule type" value="Genomic_DNA"/>
</dbReference>
<dbReference type="Gene3D" id="2.60.120.10">
    <property type="entry name" value="Jelly Rolls"/>
    <property type="match status" value="1"/>
</dbReference>
<reference evidence="1" key="1">
    <citation type="submission" date="2020-01" db="EMBL/GenBank/DDBJ databases">
        <title>Development of genomics and gene disruption for Polysphondylium violaceum indicates a role for the polyketide synthase stlB in stalk morphogenesis.</title>
        <authorList>
            <person name="Narita B."/>
            <person name="Kawabe Y."/>
            <person name="Kin K."/>
            <person name="Saito T."/>
            <person name="Gibbs R."/>
            <person name="Kuspa A."/>
            <person name="Muzny D."/>
            <person name="Queller D."/>
            <person name="Richards S."/>
            <person name="Strassman J."/>
            <person name="Sucgang R."/>
            <person name="Worley K."/>
            <person name="Schaap P."/>
        </authorList>
    </citation>
    <scope>NUCLEOTIDE SEQUENCE</scope>
    <source>
        <strain evidence="1">QSvi11</strain>
    </source>
</reference>
<organism evidence="1 2">
    <name type="scientific">Polysphondylium violaceum</name>
    <dbReference type="NCBI Taxonomy" id="133409"/>
    <lineage>
        <taxon>Eukaryota</taxon>
        <taxon>Amoebozoa</taxon>
        <taxon>Evosea</taxon>
        <taxon>Eumycetozoa</taxon>
        <taxon>Dictyostelia</taxon>
        <taxon>Dictyosteliales</taxon>
        <taxon>Dictyosteliaceae</taxon>
        <taxon>Polysphondylium</taxon>
    </lineage>
</organism>
<sequence length="436" mass="49097">MTQFSLKRLAVNPTETIYLNHPKLDAFLSLNKTKEFLANAAADIFSNDNPEYYTPGMELEVLSQGVVRLLINAPATGFKLIFNEKNSTSQGSDVYALEVTKDYVAFLSKNESGPANILATTKSIPALLEPGVDCYYWFSVDKKNKLLKYGKGDATQSLTLLTYSVKENFLKNLKYVGSSLDWSTITKRKIYELPVTIQLPPFVIGNEDITLEDIEAGVITSVGNLPKECQMLHSVVAGPKIILTDEIIVGIRGSLKNGKLKEILDKKGEQHADPKESYLRITLGMDMGYSPGVPFVLELWPGNGHYSPIHTHSDAYAIIKVLHNAIDCFFYPDLRKQDIKPYLKATFKKDQVTYLTPTLYRTHKLYNPTDDFTATLQCYRYASEDKVHYETFDFLNDKLEVDTFVPNTDLTYTQLKDVLKKEGYLTTPLKSKSEAA</sequence>
<dbReference type="SUPFAM" id="SSF51182">
    <property type="entry name" value="RmlC-like cupins"/>
    <property type="match status" value="1"/>
</dbReference>
<dbReference type="InterPro" id="IPR014710">
    <property type="entry name" value="RmlC-like_jellyroll"/>
</dbReference>
<dbReference type="OrthoDB" id="543511at2759"/>
<comment type="caution">
    <text evidence="1">The sequence shown here is derived from an EMBL/GenBank/DDBJ whole genome shotgun (WGS) entry which is preliminary data.</text>
</comment>
<accession>A0A8J4PQW7</accession>
<protein>
    <submittedName>
        <fullName evidence="1">Uncharacterized protein</fullName>
    </submittedName>
</protein>
<proteinExistence type="predicted"/>
<evidence type="ECO:0000313" key="1">
    <source>
        <dbReference type="EMBL" id="KAF2071557.1"/>
    </source>
</evidence>
<name>A0A8J4PQW7_9MYCE</name>